<accession>A0ABR9L4F3</accession>
<sequence length="190" mass="20900">MKSKFVIVLLFAATTAACSETGNPPSATSATPPAPPTSSHVPTAEDVAKQKALDAYEGYWRVSTAAEKAPQSKDWRSALGEYLVDPELTRHLAEIQNLASVPSHMEGNYRRSPAVTAVSLDERDPRVKITDCLDRAGLHLVSDKPGEQGRVLDNPDQPRRYEFRAEVVRYASLDDRWLVQVVEAALEKPC</sequence>
<evidence type="ECO:0000256" key="2">
    <source>
        <dbReference type="SAM" id="SignalP"/>
    </source>
</evidence>
<feature type="signal peptide" evidence="2">
    <location>
        <begin position="1"/>
        <end position="19"/>
    </location>
</feature>
<evidence type="ECO:0000256" key="1">
    <source>
        <dbReference type="SAM" id="MobiDB-lite"/>
    </source>
</evidence>
<keyword evidence="4" id="KW-1185">Reference proteome</keyword>
<feature type="compositionally biased region" description="Low complexity" evidence="1">
    <location>
        <begin position="24"/>
        <end position="44"/>
    </location>
</feature>
<organism evidence="3 4">
    <name type="scientific">Amycolatopsis roodepoortensis</name>
    <dbReference type="NCBI Taxonomy" id="700274"/>
    <lineage>
        <taxon>Bacteria</taxon>
        <taxon>Bacillati</taxon>
        <taxon>Actinomycetota</taxon>
        <taxon>Actinomycetes</taxon>
        <taxon>Pseudonocardiales</taxon>
        <taxon>Pseudonocardiaceae</taxon>
        <taxon>Amycolatopsis</taxon>
    </lineage>
</organism>
<gene>
    <name evidence="3" type="ORF">H4W30_002484</name>
</gene>
<dbReference type="RefSeq" id="WP_225949296.1">
    <property type="nucleotide sequence ID" value="NZ_CP102415.1"/>
</dbReference>
<evidence type="ECO:0008006" key="5">
    <source>
        <dbReference type="Google" id="ProtNLM"/>
    </source>
</evidence>
<reference evidence="3 4" key="1">
    <citation type="submission" date="2020-10" db="EMBL/GenBank/DDBJ databases">
        <title>Sequencing the genomes of 1000 actinobacteria strains.</title>
        <authorList>
            <person name="Klenk H.-P."/>
        </authorList>
    </citation>
    <scope>NUCLEOTIDE SEQUENCE [LARGE SCALE GENOMIC DNA]</scope>
    <source>
        <strain evidence="3 4">DSM 46661</strain>
    </source>
</reference>
<evidence type="ECO:0000313" key="3">
    <source>
        <dbReference type="EMBL" id="MBE1575437.1"/>
    </source>
</evidence>
<protein>
    <recommendedName>
        <fullName evidence="5">DUF3828 domain-containing protein</fullName>
    </recommendedName>
</protein>
<feature type="region of interest" description="Disordered" evidence="1">
    <location>
        <begin position="20"/>
        <end position="44"/>
    </location>
</feature>
<dbReference type="PROSITE" id="PS51257">
    <property type="entry name" value="PROKAR_LIPOPROTEIN"/>
    <property type="match status" value="1"/>
</dbReference>
<keyword evidence="2" id="KW-0732">Signal</keyword>
<dbReference type="Proteomes" id="UP000656548">
    <property type="component" value="Unassembled WGS sequence"/>
</dbReference>
<dbReference type="EMBL" id="JADBEJ010000004">
    <property type="protein sequence ID" value="MBE1575437.1"/>
    <property type="molecule type" value="Genomic_DNA"/>
</dbReference>
<name>A0ABR9L4F3_9PSEU</name>
<feature type="chain" id="PRO_5047446023" description="DUF3828 domain-containing protein" evidence="2">
    <location>
        <begin position="20"/>
        <end position="190"/>
    </location>
</feature>
<evidence type="ECO:0000313" key="4">
    <source>
        <dbReference type="Proteomes" id="UP000656548"/>
    </source>
</evidence>
<comment type="caution">
    <text evidence="3">The sequence shown here is derived from an EMBL/GenBank/DDBJ whole genome shotgun (WGS) entry which is preliminary data.</text>
</comment>
<proteinExistence type="predicted"/>